<comment type="function">
    <text evidence="4">Involved in the system for phosphate transport across the cytoplasmic membrane.</text>
</comment>
<dbReference type="GO" id="GO:0006817">
    <property type="term" value="P:phosphate ion transport"/>
    <property type="evidence" value="ECO:0007669"/>
    <property type="project" value="UniProtKB-UniRule"/>
</dbReference>
<feature type="domain" description="PBP" evidence="5">
    <location>
        <begin position="43"/>
        <end position="297"/>
    </location>
</feature>
<comment type="caution">
    <text evidence="6">The sequence shown here is derived from an EMBL/GenBank/DDBJ whole genome shotgun (WGS) entry which is preliminary data.</text>
</comment>
<dbReference type="SUPFAM" id="SSF53850">
    <property type="entry name" value="Periplasmic binding protein-like II"/>
    <property type="match status" value="1"/>
</dbReference>
<evidence type="ECO:0000256" key="1">
    <source>
        <dbReference type="ARBA" id="ARBA00008725"/>
    </source>
</evidence>
<feature type="chain" id="PRO_5038154052" description="Phosphate-binding protein" evidence="4">
    <location>
        <begin position="28"/>
        <end position="352"/>
    </location>
</feature>
<evidence type="ECO:0000259" key="5">
    <source>
        <dbReference type="Pfam" id="PF12849"/>
    </source>
</evidence>
<dbReference type="AlphaFoldDB" id="A0A951Q4Z0"/>
<feature type="signal peptide" evidence="4">
    <location>
        <begin position="1"/>
        <end position="27"/>
    </location>
</feature>
<dbReference type="FunFam" id="3.40.190.10:FF:000156">
    <property type="entry name" value="Phosphate ABC transporter, phosphate-binding protein"/>
    <property type="match status" value="1"/>
</dbReference>
<dbReference type="Gene3D" id="3.40.190.10">
    <property type="entry name" value="Periplasmic binding protein-like II"/>
    <property type="match status" value="2"/>
</dbReference>
<name>A0A951Q4Z0_9NOST</name>
<dbReference type="PROSITE" id="PS51257">
    <property type="entry name" value="PROKAR_LIPOPROTEIN"/>
    <property type="match status" value="1"/>
</dbReference>
<dbReference type="Pfam" id="PF12849">
    <property type="entry name" value="PBP_like_2"/>
    <property type="match status" value="1"/>
</dbReference>
<dbReference type="InterPro" id="IPR050811">
    <property type="entry name" value="Phosphate_ABC_transporter"/>
</dbReference>
<gene>
    <name evidence="6" type="ORF">KME32_27060</name>
</gene>
<keyword evidence="4" id="KW-0592">Phosphate transport</keyword>
<proteinExistence type="inferred from homology"/>
<protein>
    <recommendedName>
        <fullName evidence="4">Phosphate-binding protein</fullName>
    </recommendedName>
</protein>
<reference evidence="6" key="1">
    <citation type="submission" date="2021-05" db="EMBL/GenBank/DDBJ databases">
        <authorList>
            <person name="Pietrasiak N."/>
            <person name="Ward R."/>
            <person name="Stajich J.E."/>
            <person name="Kurbessoian T."/>
        </authorList>
    </citation>
    <scope>NUCLEOTIDE SEQUENCE</scope>
    <source>
        <strain evidence="6">JT2-VF2</strain>
    </source>
</reference>
<dbReference type="CDD" id="cd13654">
    <property type="entry name" value="PBP2_phosphate_like_2"/>
    <property type="match status" value="1"/>
</dbReference>
<dbReference type="InterPro" id="IPR024370">
    <property type="entry name" value="PBP_domain"/>
</dbReference>
<evidence type="ECO:0000256" key="4">
    <source>
        <dbReference type="RuleBase" id="RU367119"/>
    </source>
</evidence>
<reference evidence="6" key="2">
    <citation type="journal article" date="2022" name="Microbiol. Resour. Announc.">
        <title>Metagenome Sequencing to Explore Phylogenomics of Terrestrial Cyanobacteria.</title>
        <authorList>
            <person name="Ward R.D."/>
            <person name="Stajich J.E."/>
            <person name="Johansen J.R."/>
            <person name="Huntemann M."/>
            <person name="Clum A."/>
            <person name="Foster B."/>
            <person name="Foster B."/>
            <person name="Roux S."/>
            <person name="Palaniappan K."/>
            <person name="Varghese N."/>
            <person name="Mukherjee S."/>
            <person name="Reddy T.B.K."/>
            <person name="Daum C."/>
            <person name="Copeland A."/>
            <person name="Chen I.A."/>
            <person name="Ivanova N.N."/>
            <person name="Kyrpides N.C."/>
            <person name="Shapiro N."/>
            <person name="Eloe-Fadrosh E.A."/>
            <person name="Pietrasiak N."/>
        </authorList>
    </citation>
    <scope>NUCLEOTIDE SEQUENCE</scope>
    <source>
        <strain evidence="6">JT2-VF2</strain>
    </source>
</reference>
<dbReference type="PANTHER" id="PTHR30570:SF1">
    <property type="entry name" value="PHOSPHATE-BINDING PROTEIN PSTS"/>
    <property type="match status" value="1"/>
</dbReference>
<dbReference type="InterPro" id="IPR011862">
    <property type="entry name" value="Phos-bd"/>
</dbReference>
<sequence>MQAKAKKLALALGICALASSCSTTSNIDNQTQSQQKVSQVSNPQTIARIKIDGSSTVHPITQAIAKEFQTTSKNNAQVQLNISGTSGGFEKFCAGETDITNASRPILKQEMEACNQNGVRYFELPIAFDALTIAVHPQNNWAKDITVAELKKIWEPAAEGKITRWNQVRASWPDRPLNLYGAGKKSGTFDYFTEATVGKVRASRNDYTASEDDNVLVQGISKDPNALGYFGYSYYEENQGKLKAVAVNNGKGAVLPSRETVEKAQYQPLSRPLFIYANFEYSQKKPAVKDFLDFYLKNAPTTATSVGYVPLPDEAYNLDYVHFNKGKVGTVFEGEAELNLTIGELLRKQAKF</sequence>
<dbReference type="Proteomes" id="UP000715781">
    <property type="component" value="Unassembled WGS sequence"/>
</dbReference>
<evidence type="ECO:0000313" key="6">
    <source>
        <dbReference type="EMBL" id="MBW4564717.1"/>
    </source>
</evidence>
<evidence type="ECO:0000313" key="7">
    <source>
        <dbReference type="Proteomes" id="UP000715781"/>
    </source>
</evidence>
<evidence type="ECO:0000256" key="2">
    <source>
        <dbReference type="ARBA" id="ARBA00022448"/>
    </source>
</evidence>
<keyword evidence="2 4" id="KW-0813">Transport</keyword>
<dbReference type="EMBL" id="JAHHHN010000025">
    <property type="protein sequence ID" value="MBW4564717.1"/>
    <property type="molecule type" value="Genomic_DNA"/>
</dbReference>
<comment type="similarity">
    <text evidence="1 4">Belongs to the PstS family.</text>
</comment>
<accession>A0A951Q4Z0</accession>
<dbReference type="GO" id="GO:0042301">
    <property type="term" value="F:phosphate ion binding"/>
    <property type="evidence" value="ECO:0007669"/>
    <property type="project" value="UniProtKB-UniRule"/>
</dbReference>
<evidence type="ECO:0000256" key="3">
    <source>
        <dbReference type="ARBA" id="ARBA00022729"/>
    </source>
</evidence>
<dbReference type="PANTHER" id="PTHR30570">
    <property type="entry name" value="PERIPLASMIC PHOSPHATE BINDING COMPONENT OF PHOSPHATE ABC TRANSPORTER"/>
    <property type="match status" value="1"/>
</dbReference>
<organism evidence="6 7">
    <name type="scientific">Mojavia pulchra JT2-VF2</name>
    <dbReference type="NCBI Taxonomy" id="287848"/>
    <lineage>
        <taxon>Bacteria</taxon>
        <taxon>Bacillati</taxon>
        <taxon>Cyanobacteriota</taxon>
        <taxon>Cyanophyceae</taxon>
        <taxon>Nostocales</taxon>
        <taxon>Nostocaceae</taxon>
    </lineage>
</organism>
<dbReference type="NCBIfam" id="TIGR02136">
    <property type="entry name" value="ptsS_2"/>
    <property type="match status" value="1"/>
</dbReference>
<keyword evidence="3 4" id="KW-0732">Signal</keyword>